<gene>
    <name evidence="1" type="ORF">TNCV_1372921</name>
</gene>
<comment type="caution">
    <text evidence="1">The sequence shown here is derived from an EMBL/GenBank/DDBJ whole genome shotgun (WGS) entry which is preliminary data.</text>
</comment>
<keyword evidence="2" id="KW-1185">Reference proteome</keyword>
<dbReference type="Proteomes" id="UP000887159">
    <property type="component" value="Unassembled WGS sequence"/>
</dbReference>
<sequence>MVKGRERHLSWNPPLLASTTLYGRMDHGLIAAFPNNRHYELYYLSTVVPEQHQSTVEIPTRKVFRKKQTQAETVAEPDEIGKVIEEIVDLIRQINLEVESDDVQEKKRTEPEFHFIRT</sequence>
<proteinExistence type="predicted"/>
<evidence type="ECO:0000313" key="2">
    <source>
        <dbReference type="Proteomes" id="UP000887159"/>
    </source>
</evidence>
<dbReference type="AlphaFoldDB" id="A0A8X6WIS3"/>
<organism evidence="1 2">
    <name type="scientific">Trichonephila clavipes</name>
    <name type="common">Golden silk orbweaver</name>
    <name type="synonym">Nephila clavipes</name>
    <dbReference type="NCBI Taxonomy" id="2585209"/>
    <lineage>
        <taxon>Eukaryota</taxon>
        <taxon>Metazoa</taxon>
        <taxon>Ecdysozoa</taxon>
        <taxon>Arthropoda</taxon>
        <taxon>Chelicerata</taxon>
        <taxon>Arachnida</taxon>
        <taxon>Araneae</taxon>
        <taxon>Araneomorphae</taxon>
        <taxon>Entelegynae</taxon>
        <taxon>Araneoidea</taxon>
        <taxon>Nephilidae</taxon>
        <taxon>Trichonephila</taxon>
    </lineage>
</organism>
<dbReference type="EMBL" id="BMAU01021426">
    <property type="protein sequence ID" value="GFY34601.1"/>
    <property type="molecule type" value="Genomic_DNA"/>
</dbReference>
<reference evidence="1" key="1">
    <citation type="submission" date="2020-08" db="EMBL/GenBank/DDBJ databases">
        <title>Multicomponent nature underlies the extraordinary mechanical properties of spider dragline silk.</title>
        <authorList>
            <person name="Kono N."/>
            <person name="Nakamura H."/>
            <person name="Mori M."/>
            <person name="Yoshida Y."/>
            <person name="Ohtoshi R."/>
            <person name="Malay A.D."/>
            <person name="Moran D.A.P."/>
            <person name="Tomita M."/>
            <person name="Numata K."/>
            <person name="Arakawa K."/>
        </authorList>
    </citation>
    <scope>NUCLEOTIDE SEQUENCE</scope>
</reference>
<protein>
    <submittedName>
        <fullName evidence="1">Uncharacterized protein</fullName>
    </submittedName>
</protein>
<evidence type="ECO:0000313" key="1">
    <source>
        <dbReference type="EMBL" id="GFY34601.1"/>
    </source>
</evidence>
<name>A0A8X6WIS3_TRICX</name>
<accession>A0A8X6WIS3</accession>